<dbReference type="NCBIfam" id="TIGR00457">
    <property type="entry name" value="asnS"/>
    <property type="match status" value="1"/>
</dbReference>
<dbReference type="NCBIfam" id="NF003483">
    <property type="entry name" value="PRK05159.1"/>
    <property type="match status" value="1"/>
</dbReference>
<dbReference type="GO" id="GO:0003676">
    <property type="term" value="F:nucleic acid binding"/>
    <property type="evidence" value="ECO:0007669"/>
    <property type="project" value="InterPro"/>
</dbReference>
<dbReference type="NCBIfam" id="NF003037">
    <property type="entry name" value="PRK03932.1"/>
    <property type="match status" value="1"/>
</dbReference>
<dbReference type="GO" id="GO:0005524">
    <property type="term" value="F:ATP binding"/>
    <property type="evidence" value="ECO:0007669"/>
    <property type="project" value="UniProtKB-UniRule"/>
</dbReference>
<dbReference type="SUPFAM" id="SSF50249">
    <property type="entry name" value="Nucleic acid-binding proteins"/>
    <property type="match status" value="1"/>
</dbReference>
<evidence type="ECO:0000256" key="4">
    <source>
        <dbReference type="ARBA" id="ARBA00022741"/>
    </source>
</evidence>
<dbReference type="RefSeq" id="WP_213123651.1">
    <property type="nucleotide sequence ID" value="NZ_JAGYPG010000001.1"/>
</dbReference>
<dbReference type="GO" id="GO:0140096">
    <property type="term" value="F:catalytic activity, acting on a protein"/>
    <property type="evidence" value="ECO:0007669"/>
    <property type="project" value="UniProtKB-ARBA"/>
</dbReference>
<proteinExistence type="inferred from homology"/>
<dbReference type="InterPro" id="IPR006195">
    <property type="entry name" value="aa-tRNA-synth_II"/>
</dbReference>
<dbReference type="InterPro" id="IPR004365">
    <property type="entry name" value="NA-bd_OB_tRNA"/>
</dbReference>
<keyword evidence="4 8" id="KW-0547">Nucleotide-binding</keyword>
<dbReference type="HAMAP" id="MF_00534">
    <property type="entry name" value="Asn_tRNA_synth"/>
    <property type="match status" value="1"/>
</dbReference>
<evidence type="ECO:0000256" key="7">
    <source>
        <dbReference type="ARBA" id="ARBA00023146"/>
    </source>
</evidence>
<dbReference type="InterPro" id="IPR004364">
    <property type="entry name" value="Aa-tRNA-synt_II"/>
</dbReference>
<dbReference type="InterPro" id="IPR045864">
    <property type="entry name" value="aa-tRNA-synth_II/BPL/LPL"/>
</dbReference>
<dbReference type="CDD" id="cd00776">
    <property type="entry name" value="AsxRS_core"/>
    <property type="match status" value="1"/>
</dbReference>
<evidence type="ECO:0000256" key="2">
    <source>
        <dbReference type="ARBA" id="ARBA00022490"/>
    </source>
</evidence>
<evidence type="ECO:0000256" key="6">
    <source>
        <dbReference type="ARBA" id="ARBA00022917"/>
    </source>
</evidence>
<dbReference type="PANTHER" id="PTHR22594:SF34">
    <property type="entry name" value="ASPARAGINE--TRNA LIGASE, MITOCHONDRIAL-RELATED"/>
    <property type="match status" value="1"/>
</dbReference>
<dbReference type="EMBL" id="JAGYPG010000001">
    <property type="protein sequence ID" value="MBS4194473.1"/>
    <property type="molecule type" value="Genomic_DNA"/>
</dbReference>
<comment type="subunit">
    <text evidence="8">Homodimer.</text>
</comment>
<evidence type="ECO:0000256" key="3">
    <source>
        <dbReference type="ARBA" id="ARBA00022598"/>
    </source>
</evidence>
<keyword evidence="5 8" id="KW-0067">ATP-binding</keyword>
<comment type="subcellular location">
    <subcellularLocation>
        <location evidence="8">Cytoplasm</location>
    </subcellularLocation>
</comment>
<dbReference type="GO" id="GO:0005737">
    <property type="term" value="C:cytoplasm"/>
    <property type="evidence" value="ECO:0007669"/>
    <property type="project" value="UniProtKB-SubCell"/>
</dbReference>
<evidence type="ECO:0000259" key="9">
    <source>
        <dbReference type="PROSITE" id="PS50862"/>
    </source>
</evidence>
<dbReference type="Pfam" id="PF01336">
    <property type="entry name" value="tRNA_anti-codon"/>
    <property type="match status" value="1"/>
</dbReference>
<evidence type="ECO:0000313" key="10">
    <source>
        <dbReference type="EMBL" id="MBS4194473.1"/>
    </source>
</evidence>
<dbReference type="PRINTS" id="PR01042">
    <property type="entry name" value="TRNASYNTHASP"/>
</dbReference>
<evidence type="ECO:0000256" key="8">
    <source>
        <dbReference type="HAMAP-Rule" id="MF_00534"/>
    </source>
</evidence>
<dbReference type="EC" id="6.1.1.22" evidence="8"/>
<organism evidence="10 11">
    <name type="scientific">Lederbergia citri</name>
    <dbReference type="NCBI Taxonomy" id="2833580"/>
    <lineage>
        <taxon>Bacteria</taxon>
        <taxon>Bacillati</taxon>
        <taxon>Bacillota</taxon>
        <taxon>Bacilli</taxon>
        <taxon>Bacillales</taxon>
        <taxon>Bacillaceae</taxon>
        <taxon>Lederbergia</taxon>
    </lineage>
</organism>
<dbReference type="PANTHER" id="PTHR22594">
    <property type="entry name" value="ASPARTYL/LYSYL-TRNA SYNTHETASE"/>
    <property type="match status" value="1"/>
</dbReference>
<keyword evidence="2 8" id="KW-0963">Cytoplasm</keyword>
<feature type="domain" description="Aminoacyl-transfer RNA synthetases class-II family profile" evidence="9">
    <location>
        <begin position="130"/>
        <end position="430"/>
    </location>
</feature>
<gene>
    <name evidence="8 10" type="primary">asnS</name>
    <name evidence="10" type="ORF">KHA97_05235</name>
</gene>
<keyword evidence="7 8" id="KW-0030">Aminoacyl-tRNA synthetase</keyword>
<comment type="catalytic activity">
    <reaction evidence="8">
        <text>tRNA(Asn) + L-asparagine + ATP = L-asparaginyl-tRNA(Asn) + AMP + diphosphate + H(+)</text>
        <dbReference type="Rhea" id="RHEA:11180"/>
        <dbReference type="Rhea" id="RHEA-COMP:9659"/>
        <dbReference type="Rhea" id="RHEA-COMP:9674"/>
        <dbReference type="ChEBI" id="CHEBI:15378"/>
        <dbReference type="ChEBI" id="CHEBI:30616"/>
        <dbReference type="ChEBI" id="CHEBI:33019"/>
        <dbReference type="ChEBI" id="CHEBI:58048"/>
        <dbReference type="ChEBI" id="CHEBI:78442"/>
        <dbReference type="ChEBI" id="CHEBI:78515"/>
        <dbReference type="ChEBI" id="CHEBI:456215"/>
        <dbReference type="EC" id="6.1.1.22"/>
    </reaction>
</comment>
<evidence type="ECO:0000313" key="11">
    <source>
        <dbReference type="Proteomes" id="UP000681414"/>
    </source>
</evidence>
<dbReference type="Proteomes" id="UP000681414">
    <property type="component" value="Unassembled WGS sequence"/>
</dbReference>
<dbReference type="GO" id="GO:0016740">
    <property type="term" value="F:transferase activity"/>
    <property type="evidence" value="ECO:0007669"/>
    <property type="project" value="UniProtKB-ARBA"/>
</dbReference>
<keyword evidence="11" id="KW-1185">Reference proteome</keyword>
<dbReference type="AlphaFoldDB" id="A0A942TCX8"/>
<name>A0A942TCX8_9BACI</name>
<keyword evidence="6 8" id="KW-0648">Protein biosynthesis</keyword>
<comment type="caution">
    <text evidence="10">The sequence shown here is derived from an EMBL/GenBank/DDBJ whole genome shotgun (WGS) entry which is preliminary data.</text>
</comment>
<evidence type="ECO:0000256" key="1">
    <source>
        <dbReference type="ARBA" id="ARBA00008226"/>
    </source>
</evidence>
<dbReference type="InterPro" id="IPR004522">
    <property type="entry name" value="Asn-tRNA-ligase"/>
</dbReference>
<dbReference type="GO" id="GO:0004816">
    <property type="term" value="F:asparagine-tRNA ligase activity"/>
    <property type="evidence" value="ECO:0007669"/>
    <property type="project" value="UniProtKB-UniRule"/>
</dbReference>
<keyword evidence="3 8" id="KW-0436">Ligase</keyword>
<dbReference type="GO" id="GO:0006421">
    <property type="term" value="P:asparaginyl-tRNA aminoacylation"/>
    <property type="evidence" value="ECO:0007669"/>
    <property type="project" value="UniProtKB-UniRule"/>
</dbReference>
<protein>
    <recommendedName>
        <fullName evidence="8">Asparagine--tRNA ligase</fullName>
        <ecNumber evidence="8">6.1.1.22</ecNumber>
    </recommendedName>
    <alternativeName>
        <fullName evidence="8">Asparaginyl-tRNA synthetase</fullName>
        <shortName evidence="8">AsnRS</shortName>
    </alternativeName>
</protein>
<accession>A0A942TCX8</accession>
<evidence type="ECO:0000256" key="5">
    <source>
        <dbReference type="ARBA" id="ARBA00022840"/>
    </source>
</evidence>
<dbReference type="InterPro" id="IPR002312">
    <property type="entry name" value="Asp/Asn-tRNA-synth_IIb"/>
</dbReference>
<dbReference type="Gene3D" id="3.30.930.10">
    <property type="entry name" value="Bira Bifunctional Protein, Domain 2"/>
    <property type="match status" value="1"/>
</dbReference>
<dbReference type="PROSITE" id="PS50862">
    <property type="entry name" value="AA_TRNA_LIGASE_II"/>
    <property type="match status" value="1"/>
</dbReference>
<dbReference type="Gene3D" id="2.40.50.140">
    <property type="entry name" value="Nucleic acid-binding proteins"/>
    <property type="match status" value="1"/>
</dbReference>
<comment type="similarity">
    <text evidence="1 8">Belongs to the class-II aminoacyl-tRNA synthetase family.</text>
</comment>
<dbReference type="Pfam" id="PF00152">
    <property type="entry name" value="tRNA-synt_2"/>
    <property type="match status" value="1"/>
</dbReference>
<reference evidence="10 11" key="1">
    <citation type="submission" date="2021-05" db="EMBL/GenBank/DDBJ databases">
        <title>Novel Bacillus species.</title>
        <authorList>
            <person name="Liu G."/>
        </authorList>
    </citation>
    <scope>NUCLEOTIDE SEQUENCE [LARGE SCALE GENOMIC DNA]</scope>
    <source>
        <strain evidence="11">FJAT-49780</strain>
    </source>
</reference>
<dbReference type="CDD" id="cd04323">
    <property type="entry name" value="AsnRS_cyto_like_N"/>
    <property type="match status" value="1"/>
</dbReference>
<sequence length="430" mass="49360">MKTTITEVHKYVGQEVTIGAWLANKRSSGKIAFLQLRDGTGFIQGVVVKNDVSEDIFQKAKSLSQESSLYVTGTIQEDSRSPFGYELLVTNIEVLHEAVDYPITPKNHGTEFLMDHRHLWLRSRKQHAVMKIRNEIIRATYEFFNQNGFVKVDPPILTGSAPEGTTELFKTKYFDEDAFLSQSGQLYMEAAAMALGKVFSFGPTFRAEKSKTRRHLIEFWMIEPEMAFYEFEDSLKVQEEYVAYIVQSVFKNCSLELDRLERDKSKLENIATPFPRITYDDAIKFLHEKGFDDIKWGDDFGAPHETAIADHFDKPVFITHYPTSIKPFYMQPAPDRDDVVLCADMIAPEGYGEIIGGSERIHDYELLKQRIEEHNLPLAAYQWYLDLSKYGSVPHSGFGLGLERTVAWISGVEHVRETIPFPRLLNRLYP</sequence>
<dbReference type="InterPro" id="IPR012340">
    <property type="entry name" value="NA-bd_OB-fold"/>
</dbReference>
<dbReference type="SUPFAM" id="SSF55681">
    <property type="entry name" value="Class II aaRS and biotin synthetases"/>
    <property type="match status" value="1"/>
</dbReference>